<gene>
    <name evidence="4" type="ORF">J437_LFUL003282</name>
</gene>
<dbReference type="PANTHER" id="PTHR43963">
    <property type="entry name" value="CARBONYL REDUCTASE 1-RELATED"/>
    <property type="match status" value="1"/>
</dbReference>
<dbReference type="InterPro" id="IPR020904">
    <property type="entry name" value="Sc_DH/Rdtase_CS"/>
</dbReference>
<protein>
    <recommendedName>
        <fullName evidence="6">Carbonyl reductase</fullName>
    </recommendedName>
</protein>
<evidence type="ECO:0000256" key="1">
    <source>
        <dbReference type="ARBA" id="ARBA00006484"/>
    </source>
</evidence>
<dbReference type="Pfam" id="PF00106">
    <property type="entry name" value="adh_short"/>
    <property type="match status" value="1"/>
</dbReference>
<accession>A0A8K0P6A4</accession>
<dbReference type="GO" id="GO:0004090">
    <property type="term" value="F:carbonyl reductase (NADPH) activity"/>
    <property type="evidence" value="ECO:0007669"/>
    <property type="project" value="TreeGrafter"/>
</dbReference>
<dbReference type="AlphaFoldDB" id="A0A8K0P6A4"/>
<dbReference type="InterPro" id="IPR002347">
    <property type="entry name" value="SDR_fam"/>
</dbReference>
<sequence>MSIQNIAVVTGGNKGIGFAIVKELCEKFDGIVYLTARDESRGKTAVQELNKHGLNPAFHVLDIDYEESIKKFKDYIVEKHGALRPGARVVNLSSVCGHLSKINGKEPYATKIRGRFSNPDLTEKELCQLMEEFVKAAKDGDHYAMGWPNSAYVVSKVGVSALTRIQQRAFDADTSRPGIVVNAVHPGYVDTDMTSHKGPLTTEEGAVAPTYLALLPSNNDVPKGAFVWKDKTVVSWKKDLPSGYTF</sequence>
<dbReference type="SUPFAM" id="SSF51735">
    <property type="entry name" value="NAD(P)-binding Rossmann-fold domains"/>
    <property type="match status" value="1"/>
</dbReference>
<comment type="similarity">
    <text evidence="1">Belongs to the short-chain dehydrogenases/reductases (SDR) family.</text>
</comment>
<organism evidence="4 5">
    <name type="scientific">Ladona fulva</name>
    <name type="common">Scarce chaser dragonfly</name>
    <name type="synonym">Libellula fulva</name>
    <dbReference type="NCBI Taxonomy" id="123851"/>
    <lineage>
        <taxon>Eukaryota</taxon>
        <taxon>Metazoa</taxon>
        <taxon>Ecdysozoa</taxon>
        <taxon>Arthropoda</taxon>
        <taxon>Hexapoda</taxon>
        <taxon>Insecta</taxon>
        <taxon>Pterygota</taxon>
        <taxon>Palaeoptera</taxon>
        <taxon>Odonata</taxon>
        <taxon>Epiprocta</taxon>
        <taxon>Anisoptera</taxon>
        <taxon>Libelluloidea</taxon>
        <taxon>Libellulidae</taxon>
        <taxon>Ladona</taxon>
    </lineage>
</organism>
<dbReference type="PANTHER" id="PTHR43963:SF4">
    <property type="entry name" value="CARBONYL REDUCTASE (NADPH)"/>
    <property type="match status" value="1"/>
</dbReference>
<evidence type="ECO:0000313" key="5">
    <source>
        <dbReference type="Proteomes" id="UP000792457"/>
    </source>
</evidence>
<dbReference type="EMBL" id="KZ309189">
    <property type="protein sequence ID" value="KAG8237560.1"/>
    <property type="molecule type" value="Genomic_DNA"/>
</dbReference>
<dbReference type="OrthoDB" id="7289984at2759"/>
<comment type="caution">
    <text evidence="4">The sequence shown here is derived from an EMBL/GenBank/DDBJ whole genome shotgun (WGS) entry which is preliminary data.</text>
</comment>
<dbReference type="InterPro" id="IPR036291">
    <property type="entry name" value="NAD(P)-bd_dom_sf"/>
</dbReference>
<evidence type="ECO:0000256" key="2">
    <source>
        <dbReference type="ARBA" id="ARBA00022857"/>
    </source>
</evidence>
<reference evidence="4" key="2">
    <citation type="submission" date="2017-10" db="EMBL/GenBank/DDBJ databases">
        <title>Ladona fulva Genome sequencing and assembly.</title>
        <authorList>
            <person name="Murali S."/>
            <person name="Richards S."/>
            <person name="Bandaranaike D."/>
            <person name="Bellair M."/>
            <person name="Blankenburg K."/>
            <person name="Chao H."/>
            <person name="Dinh H."/>
            <person name="Doddapaneni H."/>
            <person name="Dugan-Rocha S."/>
            <person name="Elkadiri S."/>
            <person name="Gnanaolivu R."/>
            <person name="Hernandez B."/>
            <person name="Skinner E."/>
            <person name="Javaid M."/>
            <person name="Lee S."/>
            <person name="Li M."/>
            <person name="Ming W."/>
            <person name="Munidasa M."/>
            <person name="Muniz J."/>
            <person name="Nguyen L."/>
            <person name="Hughes D."/>
            <person name="Osuji N."/>
            <person name="Pu L.-L."/>
            <person name="Puazo M."/>
            <person name="Qu C."/>
            <person name="Quiroz J."/>
            <person name="Raj R."/>
            <person name="Weissenberger G."/>
            <person name="Xin Y."/>
            <person name="Zou X."/>
            <person name="Han Y."/>
            <person name="Worley K."/>
            <person name="Muzny D."/>
            <person name="Gibbs R."/>
        </authorList>
    </citation>
    <scope>NUCLEOTIDE SEQUENCE</scope>
    <source>
        <strain evidence="4">Sampled in the wild</strain>
    </source>
</reference>
<name>A0A8K0P6A4_LADFU</name>
<dbReference type="PRINTS" id="PR00081">
    <property type="entry name" value="GDHRDH"/>
</dbReference>
<proteinExistence type="inferred from homology"/>
<keyword evidence="3" id="KW-0560">Oxidoreductase</keyword>
<keyword evidence="5" id="KW-1185">Reference proteome</keyword>
<keyword evidence="2" id="KW-0521">NADP</keyword>
<evidence type="ECO:0000256" key="3">
    <source>
        <dbReference type="ARBA" id="ARBA00023002"/>
    </source>
</evidence>
<reference evidence="4" key="1">
    <citation type="submission" date="2013-04" db="EMBL/GenBank/DDBJ databases">
        <authorList>
            <person name="Qu J."/>
            <person name="Murali S.C."/>
            <person name="Bandaranaike D."/>
            <person name="Bellair M."/>
            <person name="Blankenburg K."/>
            <person name="Chao H."/>
            <person name="Dinh H."/>
            <person name="Doddapaneni H."/>
            <person name="Downs B."/>
            <person name="Dugan-Rocha S."/>
            <person name="Elkadiri S."/>
            <person name="Gnanaolivu R.D."/>
            <person name="Hernandez B."/>
            <person name="Javaid M."/>
            <person name="Jayaseelan J.C."/>
            <person name="Lee S."/>
            <person name="Li M."/>
            <person name="Ming W."/>
            <person name="Munidasa M."/>
            <person name="Muniz J."/>
            <person name="Nguyen L."/>
            <person name="Ongeri F."/>
            <person name="Osuji N."/>
            <person name="Pu L.-L."/>
            <person name="Puazo M."/>
            <person name="Qu C."/>
            <person name="Quiroz J."/>
            <person name="Raj R."/>
            <person name="Weissenberger G."/>
            <person name="Xin Y."/>
            <person name="Zou X."/>
            <person name="Han Y."/>
            <person name="Richards S."/>
            <person name="Worley K."/>
            <person name="Muzny D."/>
            <person name="Gibbs R."/>
        </authorList>
    </citation>
    <scope>NUCLEOTIDE SEQUENCE</scope>
    <source>
        <strain evidence="4">Sampled in the wild</strain>
    </source>
</reference>
<dbReference type="PROSITE" id="PS00061">
    <property type="entry name" value="ADH_SHORT"/>
    <property type="match status" value="1"/>
</dbReference>
<evidence type="ECO:0008006" key="6">
    <source>
        <dbReference type="Google" id="ProtNLM"/>
    </source>
</evidence>
<evidence type="ECO:0000313" key="4">
    <source>
        <dbReference type="EMBL" id="KAG8237560.1"/>
    </source>
</evidence>
<dbReference type="Gene3D" id="3.40.50.720">
    <property type="entry name" value="NAD(P)-binding Rossmann-like Domain"/>
    <property type="match status" value="2"/>
</dbReference>
<dbReference type="Proteomes" id="UP000792457">
    <property type="component" value="Unassembled WGS sequence"/>
</dbReference>